<sequence length="697" mass="78115">MRRLSQRLSRSKDPNKSSKKNKDSKDGTSSPSNSSTAASQSPVLTPSSSTSTLNDIRNKPLPPSNTNPISALGSIVGIGSSDHGNGSTPSGQAPHAGALNGAQPAAAASDRFNTMGATQPGSNGGGNAAAGNDSPGRLGQLPPTVIVSPSAPHVPPPGSAETMPHDLAPPKAGQKSGAYDRLLQSTPKDVPEGIRTPKRQHSSRFDISSHRELDKLPGFHEVPPNRRQDLFMQKIDQCNVIFDFNDASSDMKSKEIKRLALHELLDYVANNRQVITEPMYPRVVEMFAKNLFRPIPPPVNPQGEAFDPEEDEPVLEVAWPHIQVVYEFFLRFIESQDFNTNIAKAYIDHSFVLQLLELFDSEDPRERDFLKTTLHRIYGKFLNLRSFIRRSINNVFFQFTYETERFNGIAELLEILGSIINGFALPLKEEHKLFLTRVLLPLHKVKSLSMYHPQLAYCIVQFLEKDASLTEDVVLGLLRYWPKVNSTKEVMFLNEIEDIFEVMDPAEFAKVQEPLFHQLAKSVASPHFQVAERALYFWNNEYFCNLVSDNVEIILPIMFAPLYENSKGHWNRTIHGMVYNAMKLFMEINPQLFDDCSHEYTEHQQTAGAREALRERKWATIEGQANQRKQANGADKAEPGARPQGGGMPRLDENDAEDNQKRLDSLKLQDNDRNARRPATVAVRERQDSTGSLLNQR</sequence>
<dbReference type="FunCoup" id="F0XFR0">
    <property type="interactions" value="581"/>
</dbReference>
<dbReference type="InParanoid" id="F0XFR0"/>
<feature type="compositionally biased region" description="Polar residues" evidence="9">
    <location>
        <begin position="82"/>
        <end position="91"/>
    </location>
</feature>
<accession>F0XFR0</accession>
<dbReference type="GO" id="GO:0006281">
    <property type="term" value="P:DNA repair"/>
    <property type="evidence" value="ECO:0007669"/>
    <property type="project" value="EnsemblFungi"/>
</dbReference>
<organism evidence="11">
    <name type="scientific">Grosmannia clavigera (strain kw1407 / UAMH 11150)</name>
    <name type="common">Blue stain fungus</name>
    <name type="synonym">Graphiocladiella clavigera</name>
    <dbReference type="NCBI Taxonomy" id="655863"/>
    <lineage>
        <taxon>Eukaryota</taxon>
        <taxon>Fungi</taxon>
        <taxon>Dikarya</taxon>
        <taxon>Ascomycota</taxon>
        <taxon>Pezizomycotina</taxon>
        <taxon>Sordariomycetes</taxon>
        <taxon>Sordariomycetidae</taxon>
        <taxon>Ophiostomatales</taxon>
        <taxon>Ophiostomataceae</taxon>
        <taxon>Leptographium</taxon>
    </lineage>
</organism>
<dbReference type="GO" id="GO:0008104">
    <property type="term" value="P:intracellular protein localization"/>
    <property type="evidence" value="ECO:0007669"/>
    <property type="project" value="EnsemblFungi"/>
</dbReference>
<keyword evidence="5" id="KW-0597">Phosphoprotein</keyword>
<feature type="compositionally biased region" description="Polar residues" evidence="9">
    <location>
        <begin position="111"/>
        <end position="121"/>
    </location>
</feature>
<feature type="region of interest" description="Disordered" evidence="9">
    <location>
        <begin position="1"/>
        <end position="208"/>
    </location>
</feature>
<evidence type="ECO:0000256" key="9">
    <source>
        <dbReference type="SAM" id="MobiDB-lite"/>
    </source>
</evidence>
<dbReference type="Proteomes" id="UP000007796">
    <property type="component" value="Unassembled WGS sequence"/>
</dbReference>
<dbReference type="InterPro" id="IPR002554">
    <property type="entry name" value="PP2A_B56"/>
</dbReference>
<evidence type="ECO:0000313" key="10">
    <source>
        <dbReference type="EMBL" id="EFX03511.1"/>
    </source>
</evidence>
<dbReference type="eggNOG" id="KOG2085">
    <property type="taxonomic scope" value="Eukaryota"/>
</dbReference>
<evidence type="ECO:0000256" key="5">
    <source>
        <dbReference type="ARBA" id="ARBA00022553"/>
    </source>
</evidence>
<keyword evidence="11" id="KW-1185">Reference proteome</keyword>
<gene>
    <name evidence="10" type="ORF">CMQ_439</name>
</gene>
<dbReference type="InterPro" id="IPR016024">
    <property type="entry name" value="ARM-type_fold"/>
</dbReference>
<feature type="compositionally biased region" description="Basic and acidic residues" evidence="9">
    <location>
        <begin position="650"/>
        <end position="675"/>
    </location>
</feature>
<evidence type="ECO:0000256" key="3">
    <source>
        <dbReference type="ARBA" id="ARBA00008259"/>
    </source>
</evidence>
<dbReference type="PANTHER" id="PTHR10257">
    <property type="entry name" value="SERINE/THREONINE PROTEIN PHOSPHATASE 2A PP2A REGULATORY SUBUNIT B"/>
    <property type="match status" value="1"/>
</dbReference>
<dbReference type="GO" id="GO:0005935">
    <property type="term" value="C:cellular bud neck"/>
    <property type="evidence" value="ECO:0007669"/>
    <property type="project" value="EnsemblFungi"/>
</dbReference>
<dbReference type="GO" id="GO:2000786">
    <property type="term" value="P:positive regulation of autophagosome assembly"/>
    <property type="evidence" value="ECO:0007669"/>
    <property type="project" value="EnsemblFungi"/>
</dbReference>
<comment type="subcellular location">
    <subcellularLocation>
        <location evidence="2">Cytoplasm</location>
    </subcellularLocation>
    <subcellularLocation>
        <location evidence="1">Nucleus</location>
    </subcellularLocation>
</comment>
<protein>
    <recommendedName>
        <fullName evidence="8">Serine/threonine-protein phosphatase 2A 56 kDa regulatory subunit</fullName>
    </recommendedName>
</protein>
<dbReference type="GO" id="GO:0005737">
    <property type="term" value="C:cytoplasm"/>
    <property type="evidence" value="ECO:0007669"/>
    <property type="project" value="UniProtKB-SubCell"/>
</dbReference>
<dbReference type="PIRSF" id="PIRSF028043">
    <property type="entry name" value="PP2A_B56"/>
    <property type="match status" value="1"/>
</dbReference>
<feature type="compositionally biased region" description="Basic and acidic residues" evidence="9">
    <location>
        <begin position="10"/>
        <end position="26"/>
    </location>
</feature>
<comment type="subunit">
    <text evidence="7">PP2A consists of a common heterodimeric core enzyme, composed of a 36 kDa catalytic subunit (subunit C) and a 65 kDa constant regulatory subunit (PR65 or subunit A), that associates with a variety of regulatory subunits. Proteins that associate with the core dimer include three families of regulatory subunits B (the R2/B/PR55/B55, R3/B''/PR72/PR130/PR59 and R5/B'/B56 families), the 48 kDa variable regulatory subunit, viral proteins, and cell signaling molecules.</text>
</comment>
<dbReference type="HOGENOM" id="CLU_012437_1_2_1"/>
<dbReference type="Pfam" id="PF01603">
    <property type="entry name" value="B56"/>
    <property type="match status" value="1"/>
</dbReference>
<dbReference type="GO" id="GO:0000159">
    <property type="term" value="C:protein phosphatase type 2A complex"/>
    <property type="evidence" value="ECO:0007669"/>
    <property type="project" value="UniProtKB-UniRule"/>
</dbReference>
<evidence type="ECO:0000256" key="6">
    <source>
        <dbReference type="ARBA" id="ARBA00023242"/>
    </source>
</evidence>
<evidence type="ECO:0000256" key="7">
    <source>
        <dbReference type="ARBA" id="ARBA00064351"/>
    </source>
</evidence>
<dbReference type="SUPFAM" id="SSF48371">
    <property type="entry name" value="ARM repeat"/>
    <property type="match status" value="1"/>
</dbReference>
<dbReference type="GO" id="GO:0031107">
    <property type="term" value="P:septin ring disassembly"/>
    <property type="evidence" value="ECO:0007669"/>
    <property type="project" value="EnsemblFungi"/>
</dbReference>
<name>F0XFR0_GROCL</name>
<keyword evidence="4" id="KW-0963">Cytoplasm</keyword>
<evidence type="ECO:0000256" key="2">
    <source>
        <dbReference type="ARBA" id="ARBA00004496"/>
    </source>
</evidence>
<evidence type="ECO:0000256" key="8">
    <source>
        <dbReference type="PIRNR" id="PIRNR028043"/>
    </source>
</evidence>
<dbReference type="GO" id="GO:0019888">
    <property type="term" value="F:protein phosphatase regulator activity"/>
    <property type="evidence" value="ECO:0007669"/>
    <property type="project" value="UniProtKB-UniRule"/>
</dbReference>
<reference evidence="10 11" key="1">
    <citation type="journal article" date="2011" name="Proc. Natl. Acad. Sci. U.S.A.">
        <title>Genome and transcriptome analyses of the mountain pine beetle-fungal symbiont Grosmannia clavigera, a lodgepole pine pathogen.</title>
        <authorList>
            <person name="DiGuistini S."/>
            <person name="Wang Y."/>
            <person name="Liao N.Y."/>
            <person name="Taylor G."/>
            <person name="Tanguay P."/>
            <person name="Feau N."/>
            <person name="Henrissat B."/>
            <person name="Chan S.K."/>
            <person name="Hesse-Orce U."/>
            <person name="Alamouti S.M."/>
            <person name="Tsui C.K.M."/>
            <person name="Docking R.T."/>
            <person name="Levasseur A."/>
            <person name="Haridas S."/>
            <person name="Robertson G."/>
            <person name="Birol I."/>
            <person name="Holt R.A."/>
            <person name="Marra M.A."/>
            <person name="Hamelin R.C."/>
            <person name="Hirst M."/>
            <person name="Jones S.J.M."/>
            <person name="Bohlmann J."/>
            <person name="Breuil C."/>
        </authorList>
    </citation>
    <scope>NUCLEOTIDE SEQUENCE [LARGE SCALE GENOMIC DNA]</scope>
    <source>
        <strain evidence="11">kw1407 / UAMH 11150</strain>
    </source>
</reference>
<evidence type="ECO:0000313" key="11">
    <source>
        <dbReference type="Proteomes" id="UP000007796"/>
    </source>
</evidence>
<dbReference type="GO" id="GO:0005816">
    <property type="term" value="C:spindle pole body"/>
    <property type="evidence" value="ECO:0007669"/>
    <property type="project" value="EnsemblFungi"/>
</dbReference>
<dbReference type="GO" id="GO:0000776">
    <property type="term" value="C:kinetochore"/>
    <property type="evidence" value="ECO:0007669"/>
    <property type="project" value="EnsemblFungi"/>
</dbReference>
<dbReference type="EMBL" id="GL629765">
    <property type="protein sequence ID" value="EFX03511.1"/>
    <property type="molecule type" value="Genomic_DNA"/>
</dbReference>
<evidence type="ECO:0000256" key="4">
    <source>
        <dbReference type="ARBA" id="ARBA00022490"/>
    </source>
</evidence>
<dbReference type="Gene3D" id="1.25.10.10">
    <property type="entry name" value="Leucine-rich Repeat Variant"/>
    <property type="match status" value="1"/>
</dbReference>
<dbReference type="RefSeq" id="XP_014172993.1">
    <property type="nucleotide sequence ID" value="XM_014317518.1"/>
</dbReference>
<evidence type="ECO:0000256" key="1">
    <source>
        <dbReference type="ARBA" id="ARBA00004123"/>
    </source>
</evidence>
<dbReference type="GO" id="GO:0031134">
    <property type="term" value="P:sister chromatid biorientation"/>
    <property type="evidence" value="ECO:0007669"/>
    <property type="project" value="EnsemblFungi"/>
</dbReference>
<dbReference type="GO" id="GO:0003677">
    <property type="term" value="F:DNA binding"/>
    <property type="evidence" value="ECO:0007669"/>
    <property type="project" value="EnsemblFungi"/>
</dbReference>
<dbReference type="GO" id="GO:0005634">
    <property type="term" value="C:nucleus"/>
    <property type="evidence" value="ECO:0007669"/>
    <property type="project" value="UniProtKB-SubCell"/>
</dbReference>
<dbReference type="InterPro" id="IPR011989">
    <property type="entry name" value="ARM-like"/>
</dbReference>
<comment type="function">
    <text evidence="8">The B regulatory subunit might modulate substrate selectivity and catalytic activity, and also might direct the localization of the catalytic enzyme to a particular subcellular compartment.</text>
</comment>
<keyword evidence="6" id="KW-0539">Nucleus</keyword>
<feature type="compositionally biased region" description="Low complexity" evidence="9">
    <location>
        <begin position="27"/>
        <end position="53"/>
    </location>
</feature>
<dbReference type="GO" id="GO:0051754">
    <property type="term" value="P:meiotic sister chromatid cohesion, centromeric"/>
    <property type="evidence" value="ECO:0007669"/>
    <property type="project" value="EnsemblFungi"/>
</dbReference>
<feature type="compositionally biased region" description="Low complexity" evidence="9">
    <location>
        <begin position="96"/>
        <end position="108"/>
    </location>
</feature>
<dbReference type="OrthoDB" id="10264446at2759"/>
<dbReference type="AlphaFoldDB" id="F0XFR0"/>
<proteinExistence type="inferred from homology"/>
<comment type="similarity">
    <text evidence="3">Belongs to the phosphatase 2A regulatory subunit B family.</text>
</comment>
<dbReference type="STRING" id="655863.F0XFR0"/>
<feature type="region of interest" description="Disordered" evidence="9">
    <location>
        <begin position="624"/>
        <end position="697"/>
    </location>
</feature>
<dbReference type="GO" id="GO:0031578">
    <property type="term" value="P:mitotic spindle orientation checkpoint signaling"/>
    <property type="evidence" value="ECO:0007669"/>
    <property type="project" value="EnsemblFungi"/>
</dbReference>
<dbReference type="PANTHER" id="PTHR10257:SF3">
    <property type="entry name" value="SERINE_THREONINE-PROTEIN PHOSPHATASE 2A 56 KDA REGULATORY SUBUNIT GAMMA ISOFORM"/>
    <property type="match status" value="1"/>
</dbReference>
<dbReference type="GO" id="GO:0070199">
    <property type="term" value="P:establishment of protein localization to chromosome"/>
    <property type="evidence" value="ECO:0007669"/>
    <property type="project" value="EnsemblFungi"/>
</dbReference>
<dbReference type="FunFam" id="1.25.10.10:FF:000016">
    <property type="entry name" value="Serine/threonine-protein phosphatase 2A 56 kDa regulatory subunit"/>
    <property type="match status" value="1"/>
</dbReference>
<dbReference type="GeneID" id="25977595"/>